<evidence type="ECO:0000313" key="2">
    <source>
        <dbReference type="EMBL" id="MBA8812457.1"/>
    </source>
</evidence>
<name>A0A7W3PI71_9MICO</name>
<sequence length="191" mass="19075">MNKLVKGSVAAAAGIALLLGGAGTFALWNANTEVAAASVTSGTLALSTTAAGSWTDITNGRNAAISDVSQFKIVPGNKLRFSQPMRIDATGNDLVADLTYSDASITGSLKSVVVTGMGISSAAGSTSLPAGVTADSANAKSFVVRPVAAGSTTAVVTFVVEFPQAADGTSTMNGTLDLSKLSFTLKQRAIA</sequence>
<dbReference type="NCBIfam" id="TIGR04089">
    <property type="entry name" value="exp_by_SipW_III"/>
    <property type="match status" value="1"/>
</dbReference>
<dbReference type="RefSeq" id="WP_146851923.1">
    <property type="nucleotide sequence ID" value="NZ_BAAAHR010000002.1"/>
</dbReference>
<organism evidence="2 4">
    <name type="scientific">Frigoribacterium faeni</name>
    <dbReference type="NCBI Taxonomy" id="145483"/>
    <lineage>
        <taxon>Bacteria</taxon>
        <taxon>Bacillati</taxon>
        <taxon>Actinomycetota</taxon>
        <taxon>Actinomycetes</taxon>
        <taxon>Micrococcales</taxon>
        <taxon>Microbacteriaceae</taxon>
        <taxon>Frigoribacterium</taxon>
    </lineage>
</organism>
<comment type="caution">
    <text evidence="2">The sequence shown here is derived from an EMBL/GenBank/DDBJ whole genome shotgun (WGS) entry which is preliminary data.</text>
</comment>
<reference evidence="1 3" key="1">
    <citation type="submission" date="2019-07" db="EMBL/GenBank/DDBJ databases">
        <title>Whole genome shotgun sequence of Frigoribacterium faeni NBRC 103066.</title>
        <authorList>
            <person name="Hosoyama A."/>
            <person name="Uohara A."/>
            <person name="Ohji S."/>
            <person name="Ichikawa N."/>
        </authorList>
    </citation>
    <scope>NUCLEOTIDE SEQUENCE [LARGE SCALE GENOMIC DNA]</scope>
    <source>
        <strain evidence="1 3">NBRC 103066</strain>
    </source>
</reference>
<evidence type="ECO:0000313" key="1">
    <source>
        <dbReference type="EMBL" id="GEK81826.1"/>
    </source>
</evidence>
<dbReference type="EMBL" id="JACGWW010000001">
    <property type="protein sequence ID" value="MBA8812457.1"/>
    <property type="molecule type" value="Genomic_DNA"/>
</dbReference>
<accession>A0A7W3PI71</accession>
<keyword evidence="3" id="KW-1185">Reference proteome</keyword>
<proteinExistence type="predicted"/>
<dbReference type="AlphaFoldDB" id="A0A7W3PI71"/>
<protein>
    <submittedName>
        <fullName evidence="2">Alternate signal-mediated exported protein</fullName>
    </submittedName>
</protein>
<dbReference type="NCBIfam" id="TIGR04088">
    <property type="entry name" value="cognate_SipW"/>
    <property type="match status" value="1"/>
</dbReference>
<dbReference type="InterPro" id="IPR024006">
    <property type="entry name" value="Alt_signal_exp_actinobact"/>
</dbReference>
<dbReference type="OrthoDB" id="5019714at2"/>
<reference evidence="2 4" key="2">
    <citation type="submission" date="2020-07" db="EMBL/GenBank/DDBJ databases">
        <title>Sequencing the genomes of 1000 actinobacteria strains.</title>
        <authorList>
            <person name="Klenk H.-P."/>
        </authorList>
    </citation>
    <scope>NUCLEOTIDE SEQUENCE [LARGE SCALE GENOMIC DNA]</scope>
    <source>
        <strain evidence="2 4">DSM 10309</strain>
    </source>
</reference>
<dbReference type="Proteomes" id="UP000522688">
    <property type="component" value="Unassembled WGS sequence"/>
</dbReference>
<dbReference type="EMBL" id="BJUV01000001">
    <property type="protein sequence ID" value="GEK81826.1"/>
    <property type="molecule type" value="Genomic_DNA"/>
</dbReference>
<evidence type="ECO:0000313" key="3">
    <source>
        <dbReference type="Proteomes" id="UP000321154"/>
    </source>
</evidence>
<dbReference type="InterPro" id="IPR023833">
    <property type="entry name" value="Signal_pept_SipW-depend-type"/>
</dbReference>
<gene>
    <name evidence="2" type="ORF">FB463_000681</name>
    <name evidence="1" type="ORF">FFA01_01350</name>
</gene>
<dbReference type="Proteomes" id="UP000321154">
    <property type="component" value="Unassembled WGS sequence"/>
</dbReference>
<evidence type="ECO:0000313" key="4">
    <source>
        <dbReference type="Proteomes" id="UP000522688"/>
    </source>
</evidence>